<evidence type="ECO:0000313" key="2">
    <source>
        <dbReference type="Proteomes" id="UP000243819"/>
    </source>
</evidence>
<organism evidence="1 2">
    <name type="scientific">Anaerobranca gottschalkii DSM 13577</name>
    <dbReference type="NCBI Taxonomy" id="1120990"/>
    <lineage>
        <taxon>Bacteria</taxon>
        <taxon>Bacillati</taxon>
        <taxon>Bacillota</taxon>
        <taxon>Clostridia</taxon>
        <taxon>Eubacteriales</taxon>
        <taxon>Proteinivoracaceae</taxon>
        <taxon>Anaerobranca</taxon>
    </lineage>
</organism>
<gene>
    <name evidence="1" type="ORF">SAMN03080614_1001154</name>
</gene>
<reference evidence="2" key="1">
    <citation type="submission" date="2016-10" db="EMBL/GenBank/DDBJ databases">
        <authorList>
            <person name="Varghese N."/>
            <person name="Submissions S."/>
        </authorList>
    </citation>
    <scope>NUCLEOTIDE SEQUENCE [LARGE SCALE GENOMIC DNA]</scope>
    <source>
        <strain evidence="2">DSM 13577</strain>
    </source>
</reference>
<dbReference type="AlphaFoldDB" id="A0A1H9Y4B4"/>
<name>A0A1H9Y4B4_9FIRM</name>
<evidence type="ECO:0000313" key="1">
    <source>
        <dbReference type="EMBL" id="SES63606.1"/>
    </source>
</evidence>
<dbReference type="Proteomes" id="UP000243819">
    <property type="component" value="Unassembled WGS sequence"/>
</dbReference>
<proteinExistence type="predicted"/>
<dbReference type="EMBL" id="FOIF01000001">
    <property type="protein sequence ID" value="SES63606.1"/>
    <property type="molecule type" value="Genomic_DNA"/>
</dbReference>
<dbReference type="RefSeq" id="WP_091347932.1">
    <property type="nucleotide sequence ID" value="NZ_FOIF01000001.1"/>
</dbReference>
<keyword evidence="2" id="KW-1185">Reference proteome</keyword>
<dbReference type="OrthoDB" id="9846966at2"/>
<sequence length="123" mass="13636">MIKENSGGILLSVSLGALLTATLAIIVGSAVLVTLGGVKYSQIELEGIIYANNLIEEIKRENLEDLEKTIPLAGFFTNDGEYISGWVEVEKIEDFYVIKVVLKYFWGNKERELVVEGYKYGGN</sequence>
<accession>A0A1H9Y4B4</accession>
<dbReference type="STRING" id="1120990.SAMN03080614_1001154"/>
<protein>
    <submittedName>
        <fullName evidence="1">Uncharacterized protein</fullName>
    </submittedName>
</protein>